<accession>A0A2Z6N0Z6</accession>
<name>A0A2Z6N0Z6_TRISU</name>
<evidence type="ECO:0000313" key="1">
    <source>
        <dbReference type="EMBL" id="GAU38454.1"/>
    </source>
</evidence>
<dbReference type="EMBL" id="DF973716">
    <property type="protein sequence ID" value="GAU38454.1"/>
    <property type="molecule type" value="Genomic_DNA"/>
</dbReference>
<gene>
    <name evidence="1" type="ORF">TSUD_151770</name>
</gene>
<reference evidence="2" key="1">
    <citation type="journal article" date="2017" name="Front. Plant Sci.">
        <title>Climate Clever Clovers: New Paradigm to Reduce the Environmental Footprint of Ruminants by Breeding Low Methanogenic Forages Utilizing Haplotype Variation.</title>
        <authorList>
            <person name="Kaur P."/>
            <person name="Appels R."/>
            <person name="Bayer P.E."/>
            <person name="Keeble-Gagnere G."/>
            <person name="Wang J."/>
            <person name="Hirakawa H."/>
            <person name="Shirasawa K."/>
            <person name="Vercoe P."/>
            <person name="Stefanova K."/>
            <person name="Durmic Z."/>
            <person name="Nichols P."/>
            <person name="Revell C."/>
            <person name="Isobe S.N."/>
            <person name="Edwards D."/>
            <person name="Erskine W."/>
        </authorList>
    </citation>
    <scope>NUCLEOTIDE SEQUENCE [LARGE SCALE GENOMIC DNA]</scope>
    <source>
        <strain evidence="2">cv. Daliak</strain>
    </source>
</reference>
<organism evidence="1 2">
    <name type="scientific">Trifolium subterraneum</name>
    <name type="common">Subterranean clover</name>
    <dbReference type="NCBI Taxonomy" id="3900"/>
    <lineage>
        <taxon>Eukaryota</taxon>
        <taxon>Viridiplantae</taxon>
        <taxon>Streptophyta</taxon>
        <taxon>Embryophyta</taxon>
        <taxon>Tracheophyta</taxon>
        <taxon>Spermatophyta</taxon>
        <taxon>Magnoliopsida</taxon>
        <taxon>eudicotyledons</taxon>
        <taxon>Gunneridae</taxon>
        <taxon>Pentapetalae</taxon>
        <taxon>rosids</taxon>
        <taxon>fabids</taxon>
        <taxon>Fabales</taxon>
        <taxon>Fabaceae</taxon>
        <taxon>Papilionoideae</taxon>
        <taxon>50 kb inversion clade</taxon>
        <taxon>NPAAA clade</taxon>
        <taxon>Hologalegina</taxon>
        <taxon>IRL clade</taxon>
        <taxon>Trifolieae</taxon>
        <taxon>Trifolium</taxon>
    </lineage>
</organism>
<dbReference type="PANTHER" id="PTHR23421">
    <property type="entry name" value="BETA-GALACTOSIDASE RELATED"/>
    <property type="match status" value="1"/>
</dbReference>
<evidence type="ECO:0000313" key="2">
    <source>
        <dbReference type="Proteomes" id="UP000242715"/>
    </source>
</evidence>
<proteinExistence type="predicted"/>
<keyword evidence="2" id="KW-1185">Reference proteome</keyword>
<dbReference type="AlphaFoldDB" id="A0A2Z6N0Z6"/>
<dbReference type="OrthoDB" id="1657402at2759"/>
<sequence length="112" mass="12515">MLPIRLGENVLTNGAVTENKYGDSSDYLWYMTKVFINEKKNYGSVKCLTGCGTGKLSQRFYHVPRSFLIDDTNNNINTLVLFEEMCGSPYDVSVQTTTTSSICATADYGNWS</sequence>
<dbReference type="GO" id="GO:0004553">
    <property type="term" value="F:hydrolase activity, hydrolyzing O-glycosyl compounds"/>
    <property type="evidence" value="ECO:0007669"/>
    <property type="project" value="InterPro"/>
</dbReference>
<dbReference type="InterPro" id="IPR001944">
    <property type="entry name" value="Glycoside_Hdrlase_35"/>
</dbReference>
<dbReference type="GO" id="GO:0005975">
    <property type="term" value="P:carbohydrate metabolic process"/>
    <property type="evidence" value="ECO:0007669"/>
    <property type="project" value="InterPro"/>
</dbReference>
<dbReference type="Proteomes" id="UP000242715">
    <property type="component" value="Unassembled WGS sequence"/>
</dbReference>
<protein>
    <submittedName>
        <fullName evidence="1">Uncharacterized protein</fullName>
    </submittedName>
</protein>